<proteinExistence type="predicted"/>
<dbReference type="Proteomes" id="UP000299102">
    <property type="component" value="Unassembled WGS sequence"/>
</dbReference>
<comment type="caution">
    <text evidence="1">The sequence shown here is derived from an EMBL/GenBank/DDBJ whole genome shotgun (WGS) entry which is preliminary data.</text>
</comment>
<evidence type="ECO:0000313" key="2">
    <source>
        <dbReference type="Proteomes" id="UP000299102"/>
    </source>
</evidence>
<sequence length="175" mass="19750">MAADFSGLTSILQVWNHRVSSSMAFWRRGVIIRNYYRSGIGRCRRRRARVGRLFAGAECRSCTRSKAAGECGALRNSGSDQSLAEMLFHAGRRNLFVRPGAFLGFNSLMSFGPRLPRPTVDRLWEVTRTYGGLRFRRGLRVRDRGCGVERTLQFDTVGEILSFSWSSNARSLSGF</sequence>
<name>A0A4C1T8J5_EUMVA</name>
<accession>A0A4C1T8J5</accession>
<organism evidence="1 2">
    <name type="scientific">Eumeta variegata</name>
    <name type="common">Bagworm moth</name>
    <name type="synonym">Eumeta japonica</name>
    <dbReference type="NCBI Taxonomy" id="151549"/>
    <lineage>
        <taxon>Eukaryota</taxon>
        <taxon>Metazoa</taxon>
        <taxon>Ecdysozoa</taxon>
        <taxon>Arthropoda</taxon>
        <taxon>Hexapoda</taxon>
        <taxon>Insecta</taxon>
        <taxon>Pterygota</taxon>
        <taxon>Neoptera</taxon>
        <taxon>Endopterygota</taxon>
        <taxon>Lepidoptera</taxon>
        <taxon>Glossata</taxon>
        <taxon>Ditrysia</taxon>
        <taxon>Tineoidea</taxon>
        <taxon>Psychidae</taxon>
        <taxon>Oiketicinae</taxon>
        <taxon>Eumeta</taxon>
    </lineage>
</organism>
<protein>
    <submittedName>
        <fullName evidence="1">Uncharacterized protein</fullName>
    </submittedName>
</protein>
<gene>
    <name evidence="1" type="ORF">EVAR_102450_1</name>
</gene>
<dbReference type="AlphaFoldDB" id="A0A4C1T8J5"/>
<keyword evidence="2" id="KW-1185">Reference proteome</keyword>
<reference evidence="1 2" key="1">
    <citation type="journal article" date="2019" name="Commun. Biol.">
        <title>The bagworm genome reveals a unique fibroin gene that provides high tensile strength.</title>
        <authorList>
            <person name="Kono N."/>
            <person name="Nakamura H."/>
            <person name="Ohtoshi R."/>
            <person name="Tomita M."/>
            <person name="Numata K."/>
            <person name="Arakawa K."/>
        </authorList>
    </citation>
    <scope>NUCLEOTIDE SEQUENCE [LARGE SCALE GENOMIC DNA]</scope>
</reference>
<evidence type="ECO:0000313" key="1">
    <source>
        <dbReference type="EMBL" id="GBP10496.1"/>
    </source>
</evidence>
<dbReference type="EMBL" id="BGZK01004715">
    <property type="protein sequence ID" value="GBP10496.1"/>
    <property type="molecule type" value="Genomic_DNA"/>
</dbReference>